<evidence type="ECO:0000259" key="1">
    <source>
        <dbReference type="Pfam" id="PF13739"/>
    </source>
</evidence>
<dbReference type="PROSITE" id="PS51257">
    <property type="entry name" value="PROKAR_LIPOPROTEIN"/>
    <property type="match status" value="1"/>
</dbReference>
<protein>
    <submittedName>
        <fullName evidence="2">DUF4163 domain-containing protein</fullName>
    </submittedName>
</protein>
<proteinExistence type="predicted"/>
<dbReference type="EMBL" id="JAHVAH010000001">
    <property type="protein sequence ID" value="MBW0144705.1"/>
    <property type="molecule type" value="Genomic_DNA"/>
</dbReference>
<evidence type="ECO:0000313" key="3">
    <source>
        <dbReference type="Proteomes" id="UP000698028"/>
    </source>
</evidence>
<dbReference type="RefSeq" id="WP_218632671.1">
    <property type="nucleotide sequence ID" value="NZ_JAHVAH010000001.1"/>
</dbReference>
<dbReference type="InterPro" id="IPR025303">
    <property type="entry name" value="PdaC"/>
</dbReference>
<keyword evidence="3" id="KW-1185">Reference proteome</keyword>
<evidence type="ECO:0000313" key="2">
    <source>
        <dbReference type="EMBL" id="MBW0144705.1"/>
    </source>
</evidence>
<dbReference type="Pfam" id="PF13739">
    <property type="entry name" value="PdaC"/>
    <property type="match status" value="1"/>
</dbReference>
<reference evidence="2 3" key="1">
    <citation type="submission" date="2021-07" db="EMBL/GenBank/DDBJ databases">
        <title>The draft genome sequence of Sphingomicrobium sp. B8.</title>
        <authorList>
            <person name="Mu L."/>
        </authorList>
    </citation>
    <scope>NUCLEOTIDE SEQUENCE [LARGE SCALE GENOMIC DNA]</scope>
    <source>
        <strain evidence="2 3">B8</strain>
    </source>
</reference>
<dbReference type="Proteomes" id="UP000698028">
    <property type="component" value="Unassembled WGS sequence"/>
</dbReference>
<gene>
    <name evidence="2" type="ORF">KTQ36_05280</name>
</gene>
<accession>A0ABS6V568</accession>
<organism evidence="2 3">
    <name type="scientific">Sphingomicrobium clamense</name>
    <dbReference type="NCBI Taxonomy" id="2851013"/>
    <lineage>
        <taxon>Bacteria</taxon>
        <taxon>Pseudomonadati</taxon>
        <taxon>Pseudomonadota</taxon>
        <taxon>Alphaproteobacteria</taxon>
        <taxon>Sphingomonadales</taxon>
        <taxon>Sphingomonadaceae</taxon>
        <taxon>Sphingomicrobium</taxon>
    </lineage>
</organism>
<name>A0ABS6V568_9SPHN</name>
<sequence length="267" mass="29406">MSRSTLAIACAALTIAACADEDKARLSDEDFARMAEGVPVNVPENPDAEAVDMRVEDERIDFRFAYPKAAAAIPRLKIMLDDKADRARREIVRAAENEAEMRAELGGTPVPMRSHTVYEVLGNHRRFLSLLATIETYTGGAHGNRGTSSLFWDRVTEKPVDAAVLFGNADGRDNALRKEFCEKLAAERRQRVGDVPDDSMFADCPDLDAITIVPVDGDGDGRFKIVRLIADPYVAGSWAEGEYRIDLAMLPDRVAAIAEPYRESFGQ</sequence>
<feature type="domain" description="Deacetylase PdaC" evidence="1">
    <location>
        <begin position="56"/>
        <end position="144"/>
    </location>
</feature>
<comment type="caution">
    <text evidence="2">The sequence shown here is derived from an EMBL/GenBank/DDBJ whole genome shotgun (WGS) entry which is preliminary data.</text>
</comment>